<feature type="domain" description="HTH araC/xylS-type" evidence="4">
    <location>
        <begin position="230"/>
        <end position="327"/>
    </location>
</feature>
<dbReference type="InterPro" id="IPR037923">
    <property type="entry name" value="HTH-like"/>
</dbReference>
<dbReference type="SMART" id="SM00342">
    <property type="entry name" value="HTH_ARAC"/>
    <property type="match status" value="1"/>
</dbReference>
<evidence type="ECO:0000259" key="4">
    <source>
        <dbReference type="PROSITE" id="PS01124"/>
    </source>
</evidence>
<dbReference type="Pfam" id="PF02311">
    <property type="entry name" value="AraC_binding"/>
    <property type="match status" value="1"/>
</dbReference>
<accession>A0A564W598</accession>
<dbReference type="SUPFAM" id="SSF51215">
    <property type="entry name" value="Regulatory protein AraC"/>
    <property type="match status" value="1"/>
</dbReference>
<dbReference type="SUPFAM" id="SSF46689">
    <property type="entry name" value="Homeodomain-like"/>
    <property type="match status" value="1"/>
</dbReference>
<dbReference type="InterPro" id="IPR003313">
    <property type="entry name" value="AraC-bd"/>
</dbReference>
<keyword evidence="6" id="KW-1185">Reference proteome</keyword>
<dbReference type="GO" id="GO:0003700">
    <property type="term" value="F:DNA-binding transcription factor activity"/>
    <property type="evidence" value="ECO:0007669"/>
    <property type="project" value="InterPro"/>
</dbReference>
<gene>
    <name evidence="5" type="primary">chbR_1</name>
    <name evidence="5" type="ORF">RSSSTS7063_00647</name>
</gene>
<dbReference type="GO" id="GO:0043565">
    <property type="term" value="F:sequence-specific DNA binding"/>
    <property type="evidence" value="ECO:0007669"/>
    <property type="project" value="InterPro"/>
</dbReference>
<protein>
    <submittedName>
        <fullName evidence="5">HTH-type transcriptional regulator ChbR</fullName>
    </submittedName>
</protein>
<dbReference type="InterPro" id="IPR009057">
    <property type="entry name" value="Homeodomain-like_sf"/>
</dbReference>
<dbReference type="Proteomes" id="UP000408482">
    <property type="component" value="Unassembled WGS sequence"/>
</dbReference>
<proteinExistence type="predicted"/>
<sequence>MDREELDRYLRKVTPREKEILEGISLEELQRQDTCRFAKAGQGTYLFEGSLFMAPGEKIVVSRQDRYVKVLPHQHDYIELCYLWSGSCSQTIEGKKIVTSEGDVCIFDTQAVHAIEAGGENDILVNILMSREFFDTAFLSRMPRQGIVSEFLAESVTRSRKKKHYLYFKTHGNNRVGEIMEQIISEYYARDIGMEEVMESYVIILFTELLRNWRDETKKQASVAKEVQILELLSYIEKNYETCTLPEMGRAFGMHGNYLTALLKEKTGRSFVEHVQEQRLKKARMLLETTELPLSELIPLCGYNNMNFFYRKFREAEGCTPAQYRKEHRNTL</sequence>
<keyword evidence="3" id="KW-0804">Transcription</keyword>
<dbReference type="Pfam" id="PF12833">
    <property type="entry name" value="HTH_18"/>
    <property type="match status" value="1"/>
</dbReference>
<dbReference type="AlphaFoldDB" id="A0A564W598"/>
<dbReference type="RefSeq" id="WP_144094509.1">
    <property type="nucleotide sequence ID" value="NZ_CABHMX010000067.1"/>
</dbReference>
<evidence type="ECO:0000313" key="6">
    <source>
        <dbReference type="Proteomes" id="UP000408482"/>
    </source>
</evidence>
<dbReference type="Gene3D" id="1.10.10.60">
    <property type="entry name" value="Homeodomain-like"/>
    <property type="match status" value="2"/>
</dbReference>
<dbReference type="PROSITE" id="PS01124">
    <property type="entry name" value="HTH_ARAC_FAMILY_2"/>
    <property type="match status" value="1"/>
</dbReference>
<evidence type="ECO:0000256" key="3">
    <source>
        <dbReference type="ARBA" id="ARBA00023163"/>
    </source>
</evidence>
<keyword evidence="1" id="KW-0805">Transcription regulation</keyword>
<reference evidence="5 6" key="1">
    <citation type="submission" date="2019-07" db="EMBL/GenBank/DDBJ databases">
        <authorList>
            <person name="Hibberd C M."/>
            <person name="Gehrig L. J."/>
            <person name="Chang H.-W."/>
            <person name="Venkatesh S."/>
        </authorList>
    </citation>
    <scope>NUCLEOTIDE SEQUENCE [LARGE SCALE GENOMIC DNA]</scope>
    <source>
        <strain evidence="5">Blautia_luti_SSTS_Bg7063</strain>
    </source>
</reference>
<organism evidence="5 6">
    <name type="scientific">Blautia luti</name>
    <dbReference type="NCBI Taxonomy" id="89014"/>
    <lineage>
        <taxon>Bacteria</taxon>
        <taxon>Bacillati</taxon>
        <taxon>Bacillota</taxon>
        <taxon>Clostridia</taxon>
        <taxon>Lachnospirales</taxon>
        <taxon>Lachnospiraceae</taxon>
        <taxon>Blautia</taxon>
    </lineage>
</organism>
<dbReference type="InterPro" id="IPR014710">
    <property type="entry name" value="RmlC-like_jellyroll"/>
</dbReference>
<evidence type="ECO:0000256" key="1">
    <source>
        <dbReference type="ARBA" id="ARBA00023015"/>
    </source>
</evidence>
<dbReference type="InterPro" id="IPR018060">
    <property type="entry name" value="HTH_AraC"/>
</dbReference>
<dbReference type="PANTHER" id="PTHR43280">
    <property type="entry name" value="ARAC-FAMILY TRANSCRIPTIONAL REGULATOR"/>
    <property type="match status" value="1"/>
</dbReference>
<evidence type="ECO:0000256" key="2">
    <source>
        <dbReference type="ARBA" id="ARBA00023125"/>
    </source>
</evidence>
<evidence type="ECO:0000313" key="5">
    <source>
        <dbReference type="EMBL" id="VUX40046.1"/>
    </source>
</evidence>
<name>A0A564W598_9FIRM</name>
<dbReference type="EMBL" id="CABHNW010000138">
    <property type="protein sequence ID" value="VUX40046.1"/>
    <property type="molecule type" value="Genomic_DNA"/>
</dbReference>
<keyword evidence="2" id="KW-0238">DNA-binding</keyword>
<dbReference type="PANTHER" id="PTHR43280:SF28">
    <property type="entry name" value="HTH-TYPE TRANSCRIPTIONAL ACTIVATOR RHAS"/>
    <property type="match status" value="1"/>
</dbReference>
<dbReference type="Gene3D" id="2.60.120.10">
    <property type="entry name" value="Jelly Rolls"/>
    <property type="match status" value="1"/>
</dbReference>